<feature type="region of interest" description="Disordered" evidence="1">
    <location>
        <begin position="349"/>
        <end position="391"/>
    </location>
</feature>
<gene>
    <name evidence="3" type="ORF">CB5_LOCUS18934</name>
</gene>
<keyword evidence="2" id="KW-0472">Membrane</keyword>
<dbReference type="EMBL" id="LR862153">
    <property type="protein sequence ID" value="CAD1835723.1"/>
    <property type="molecule type" value="Genomic_DNA"/>
</dbReference>
<feature type="transmembrane region" description="Helical" evidence="2">
    <location>
        <begin position="80"/>
        <end position="100"/>
    </location>
</feature>
<organism evidence="3">
    <name type="scientific">Ananas comosus var. bracteatus</name>
    <name type="common">red pineapple</name>
    <dbReference type="NCBI Taxonomy" id="296719"/>
    <lineage>
        <taxon>Eukaryota</taxon>
        <taxon>Viridiplantae</taxon>
        <taxon>Streptophyta</taxon>
        <taxon>Embryophyta</taxon>
        <taxon>Tracheophyta</taxon>
        <taxon>Spermatophyta</taxon>
        <taxon>Magnoliopsida</taxon>
        <taxon>Liliopsida</taxon>
        <taxon>Poales</taxon>
        <taxon>Bromeliaceae</taxon>
        <taxon>Bromelioideae</taxon>
        <taxon>Ananas</taxon>
    </lineage>
</organism>
<protein>
    <submittedName>
        <fullName evidence="3">Uncharacterized protein</fullName>
    </submittedName>
</protein>
<reference evidence="3" key="1">
    <citation type="submission" date="2020-07" db="EMBL/GenBank/DDBJ databases">
        <authorList>
            <person name="Lin J."/>
        </authorList>
    </citation>
    <scope>NUCLEOTIDE SEQUENCE</scope>
</reference>
<proteinExistence type="predicted"/>
<evidence type="ECO:0000313" key="3">
    <source>
        <dbReference type="EMBL" id="CAD1835723.1"/>
    </source>
</evidence>
<keyword evidence="2" id="KW-1133">Transmembrane helix</keyword>
<keyword evidence="2" id="KW-0812">Transmembrane</keyword>
<name>A0A6V7PY95_ANACO</name>
<accession>A0A6V7PY95</accession>
<evidence type="ECO:0000256" key="2">
    <source>
        <dbReference type="SAM" id="Phobius"/>
    </source>
</evidence>
<dbReference type="AlphaFoldDB" id="A0A6V7PY95"/>
<sequence>MDLLNKCGLEMELPFRGRNSFLGGENVTHWTFANGKVRVFDLCSEFFQIFWRVVDSVPTYGSYPEICGLKLCTKTQKRDFWFALGLASAGLCTGTALMVVPEHILYRYTLMVVPIQKTVFCQPEPRGARKLVGIFVGANEGRATETYATFHILDMMTWDLRRTYTLACQLCSFAHACEGRSPQAGTPEIAIATHARSYGIGRRSGMPWGRLIPGVGMLTTTGPLGTAQARQHTGVSSVQTAYEPVLQDWNLKSLPLRERLGIAGKVSPRVSYRGFGDRHMAGLGMHRAGLCRVPGRDTRGVITMESLHHEVRSLKKKVADLTMKVEVGMKRILEKLGCRHDDVFPTQPTYTTYTRSTSRHPLIPPSSDAPEAGGSGAGAGDDDDDDDEDSE</sequence>
<feature type="compositionally biased region" description="Acidic residues" evidence="1">
    <location>
        <begin position="380"/>
        <end position="391"/>
    </location>
</feature>
<evidence type="ECO:0000256" key="1">
    <source>
        <dbReference type="SAM" id="MobiDB-lite"/>
    </source>
</evidence>